<organism evidence="4 5">
    <name type="scientific">Polarella glacialis</name>
    <name type="common">Dinoflagellate</name>
    <dbReference type="NCBI Taxonomy" id="89957"/>
    <lineage>
        <taxon>Eukaryota</taxon>
        <taxon>Sar</taxon>
        <taxon>Alveolata</taxon>
        <taxon>Dinophyceae</taxon>
        <taxon>Suessiales</taxon>
        <taxon>Suessiaceae</taxon>
        <taxon>Polarella</taxon>
    </lineage>
</organism>
<feature type="repeat" description="ANK" evidence="3">
    <location>
        <begin position="748"/>
        <end position="780"/>
    </location>
</feature>
<keyword evidence="1" id="KW-0677">Repeat</keyword>
<keyword evidence="5" id="KW-1185">Reference proteome</keyword>
<dbReference type="InterPro" id="IPR002110">
    <property type="entry name" value="Ankyrin_rpt"/>
</dbReference>
<dbReference type="InterPro" id="IPR036770">
    <property type="entry name" value="Ankyrin_rpt-contain_sf"/>
</dbReference>
<dbReference type="SUPFAM" id="SSF48403">
    <property type="entry name" value="Ankyrin repeat"/>
    <property type="match status" value="1"/>
</dbReference>
<dbReference type="EMBL" id="CAJNNV010008246">
    <property type="protein sequence ID" value="CAE8595962.1"/>
    <property type="molecule type" value="Genomic_DNA"/>
</dbReference>
<evidence type="ECO:0000313" key="5">
    <source>
        <dbReference type="Proteomes" id="UP000654075"/>
    </source>
</evidence>
<protein>
    <submittedName>
        <fullName evidence="4">Uncharacterized protein</fullName>
    </submittedName>
</protein>
<dbReference type="InterPro" id="IPR032675">
    <property type="entry name" value="LRR_dom_sf"/>
</dbReference>
<reference evidence="4" key="1">
    <citation type="submission" date="2021-02" db="EMBL/GenBank/DDBJ databases">
        <authorList>
            <person name="Dougan E. K."/>
            <person name="Rhodes N."/>
            <person name="Thang M."/>
            <person name="Chan C."/>
        </authorList>
    </citation>
    <scope>NUCLEOTIDE SEQUENCE</scope>
</reference>
<dbReference type="InterPro" id="IPR051631">
    <property type="entry name" value="Ankyrin-KH/SAM_domain"/>
</dbReference>
<evidence type="ECO:0000256" key="1">
    <source>
        <dbReference type="ARBA" id="ARBA00022737"/>
    </source>
</evidence>
<dbReference type="PROSITE" id="PS50088">
    <property type="entry name" value="ANK_REPEAT"/>
    <property type="match status" value="1"/>
</dbReference>
<evidence type="ECO:0000313" key="4">
    <source>
        <dbReference type="EMBL" id="CAE8595962.1"/>
    </source>
</evidence>
<dbReference type="OMA" id="FWIWAYA"/>
<evidence type="ECO:0000256" key="3">
    <source>
        <dbReference type="PROSITE-ProRule" id="PRU00023"/>
    </source>
</evidence>
<dbReference type="Gene3D" id="1.25.40.20">
    <property type="entry name" value="Ankyrin repeat-containing domain"/>
    <property type="match status" value="1"/>
</dbReference>
<proteinExistence type="predicted"/>
<comment type="caution">
    <text evidence="4">The sequence shown here is derived from an EMBL/GenBank/DDBJ whole genome shotgun (WGS) entry which is preliminary data.</text>
</comment>
<evidence type="ECO:0000256" key="2">
    <source>
        <dbReference type="ARBA" id="ARBA00023043"/>
    </source>
</evidence>
<dbReference type="PANTHER" id="PTHR23206:SF8">
    <property type="entry name" value="ANKYRIN REPEAT AND KH DOMAIN-CONTAINING 1"/>
    <property type="match status" value="1"/>
</dbReference>
<dbReference type="OrthoDB" id="194358at2759"/>
<dbReference type="SMART" id="SM00248">
    <property type="entry name" value="ANK"/>
    <property type="match status" value="3"/>
</dbReference>
<sequence length="818" mass="91051">MVSIITGAKNEEFEQNHMQALEKKFKFKGYIDRIENRAITVGQLRRVIKFCQASCHQWRDAPEEEEEEGLRVHKVSPRTAAQMYNMGALTLYHINRWLISPATEGNRCSFVELVAEQAQPADWFVSHFWGQPHASFVRCVEGHLATRALHRGTGFWIWAYAQRQHATEAIEANVNTFKAAMALAEYRVLLVLQDMDASSIEQTVLQTVFHRLWCAFEINTCLSGSMSRGFPRAPVDIAACVGDQGRLITYDLTTEEEGMERRVAGSGLAAKSEREKGFPLGLVKAALEHNVQTAQVSWAEDRIEIFNALVNRKEKELVLPPAELEFLCSKVNAKLNGLYALCLLRKVSEEHDPASLVDVDVEGLKLSIAQCLRGDVERTELDVSMGGGSGISVNEELFVLVRNLPPKLKKVALDMKGSGLKNQSLAELANFLPTDLEDITIDLQGCRGINDSGLKRFMDNLMENCSDRSKLKILSCYLFGTKVEEGCQEVCENLDLEMIQQVRHDAELQERKNYIKRLMKNISQGKLPIISLRKLLERDTEVTVWGTLGEAGLIDASHVTWDIHSKDMEITIDAALLKVLLDHRAALLMSKAAGKAPYSVMWPVPDQQAVAKKRLEADPAAKARVTTEQRANVMNFQGKHYEVSHRHKQMHTDKFADALRKAEPEGTKAIAEALLELRTGDLVQVSVPILSETLATALVYAAREGELAAISALLDIGKCSKLLGQADKEEWEDDELQDCGLLSRDDAPSGTALMGAAEFGHHEVVSKFVDYGADIHAQHHINGMTPLTAAARKGHIEVPSFADSLASCLHFCDDEFQM</sequence>
<dbReference type="PANTHER" id="PTHR23206">
    <property type="entry name" value="MASK PROTEIN"/>
    <property type="match status" value="1"/>
</dbReference>
<accession>A0A813E4G2</accession>
<dbReference type="Pfam" id="PF13637">
    <property type="entry name" value="Ank_4"/>
    <property type="match status" value="1"/>
</dbReference>
<dbReference type="Gene3D" id="3.80.10.10">
    <property type="entry name" value="Ribonuclease Inhibitor"/>
    <property type="match status" value="1"/>
</dbReference>
<name>A0A813E4G2_POLGL</name>
<dbReference type="Proteomes" id="UP000654075">
    <property type="component" value="Unassembled WGS sequence"/>
</dbReference>
<keyword evidence="2 3" id="KW-0040">ANK repeat</keyword>
<gene>
    <name evidence="4" type="ORF">PGLA1383_LOCUS14440</name>
</gene>
<dbReference type="AlphaFoldDB" id="A0A813E4G2"/>